<dbReference type="EMBL" id="SRLO01000033">
    <property type="protein sequence ID" value="TNN83285.1"/>
    <property type="molecule type" value="Genomic_DNA"/>
</dbReference>
<keyword evidence="2" id="KW-1185">Reference proteome</keyword>
<reference evidence="1 2" key="1">
    <citation type="submission" date="2019-03" db="EMBL/GenBank/DDBJ databases">
        <title>First draft genome of Liparis tanakae, snailfish: a comprehensive survey of snailfish specific genes.</title>
        <authorList>
            <person name="Kim W."/>
            <person name="Song I."/>
            <person name="Jeong J.-H."/>
            <person name="Kim D."/>
            <person name="Kim S."/>
            <person name="Ryu S."/>
            <person name="Song J.Y."/>
            <person name="Lee S.K."/>
        </authorList>
    </citation>
    <scope>NUCLEOTIDE SEQUENCE [LARGE SCALE GENOMIC DNA]</scope>
    <source>
        <tissue evidence="1">Muscle</tissue>
    </source>
</reference>
<dbReference type="Proteomes" id="UP000314294">
    <property type="component" value="Unassembled WGS sequence"/>
</dbReference>
<comment type="caution">
    <text evidence="1">The sequence shown here is derived from an EMBL/GenBank/DDBJ whole genome shotgun (WGS) entry which is preliminary data.</text>
</comment>
<organism evidence="1 2">
    <name type="scientific">Liparis tanakae</name>
    <name type="common">Tanaka's snailfish</name>
    <dbReference type="NCBI Taxonomy" id="230148"/>
    <lineage>
        <taxon>Eukaryota</taxon>
        <taxon>Metazoa</taxon>
        <taxon>Chordata</taxon>
        <taxon>Craniata</taxon>
        <taxon>Vertebrata</taxon>
        <taxon>Euteleostomi</taxon>
        <taxon>Actinopterygii</taxon>
        <taxon>Neopterygii</taxon>
        <taxon>Teleostei</taxon>
        <taxon>Neoteleostei</taxon>
        <taxon>Acanthomorphata</taxon>
        <taxon>Eupercaria</taxon>
        <taxon>Perciformes</taxon>
        <taxon>Cottioidei</taxon>
        <taxon>Cottales</taxon>
        <taxon>Liparidae</taxon>
        <taxon>Liparis</taxon>
    </lineage>
</organism>
<sequence>MMVTKRRPHWISSGVYEVRACMVIPVVSTTPETSRSHTHYSRVKYLKVLDPPGLEGQDHQSWTLRVWWSSPSRMTRISRSSEASVWADSSYSGLPRSSVWLTTSGDTRKIPLLRRGFSTWMSSWHTGVTSPSAVTVRRIT</sequence>
<proteinExistence type="predicted"/>
<dbReference type="AlphaFoldDB" id="A0A4Z2IZ51"/>
<name>A0A4Z2IZ51_9TELE</name>
<evidence type="ECO:0000313" key="1">
    <source>
        <dbReference type="EMBL" id="TNN83285.1"/>
    </source>
</evidence>
<protein>
    <submittedName>
        <fullName evidence="1">Uncharacterized protein</fullName>
    </submittedName>
</protein>
<evidence type="ECO:0000313" key="2">
    <source>
        <dbReference type="Proteomes" id="UP000314294"/>
    </source>
</evidence>
<gene>
    <name evidence="1" type="ORF">EYF80_006266</name>
</gene>
<accession>A0A4Z2IZ51</accession>